<dbReference type="AlphaFoldDB" id="A0A081RGQ2"/>
<evidence type="ECO:0000313" key="2">
    <source>
        <dbReference type="EMBL" id="KEQ54375.1"/>
    </source>
</evidence>
<dbReference type="InterPro" id="IPR012337">
    <property type="entry name" value="RNaseH-like_sf"/>
</dbReference>
<name>A0A081RGQ2_SPHCR</name>
<evidence type="ECO:0000313" key="3">
    <source>
        <dbReference type="Proteomes" id="UP000028411"/>
    </source>
</evidence>
<dbReference type="SUPFAM" id="SSF53098">
    <property type="entry name" value="Ribonuclease H-like"/>
    <property type="match status" value="1"/>
</dbReference>
<feature type="domain" description="Predicted 3'-5' exonuclease PolB-like" evidence="1">
    <location>
        <begin position="64"/>
        <end position="233"/>
    </location>
</feature>
<sequence>MHIDPARVFKAASPRFIVVLDGEFTFDTASHARYQATERFAPDDRHTAKPADASNDPRVTPRWPFLRLVTLSWLVLSDAGDGLRPLRLESRGLPEQDEAAILTAFFNDMQQLGAVELVTWGGFHADLPRMLMSAMTSGLRVPDALKGLLSPWRRHESGHRDLMSEVCAGAGPVHLAEVAARLSIPVKTVCRADLVSRLMEHGKWSSVRAVAEGDVLTTAMILMLWRDMAGEGASALEAKMRLAAFIAENCAHRPYHRDWLAYRDEALRTAFAAETARIGALAPAI</sequence>
<accession>A0A081RGQ2</accession>
<dbReference type="PATRIC" id="fig|46429.4.peg.1404"/>
<evidence type="ECO:0000259" key="1">
    <source>
        <dbReference type="Pfam" id="PF10108"/>
    </source>
</evidence>
<dbReference type="Proteomes" id="UP000028411">
    <property type="component" value="Unassembled WGS sequence"/>
</dbReference>
<reference evidence="2 3" key="1">
    <citation type="submission" date="2014-02" db="EMBL/GenBank/DDBJ databases">
        <title>Whole genome sequence of Sphingobium chlorophenolicum NBRC 16172.</title>
        <authorList>
            <person name="Gan H.M."/>
            <person name="Gan H.Y."/>
            <person name="Chew T.H."/>
            <person name="Savka M.A."/>
        </authorList>
    </citation>
    <scope>NUCLEOTIDE SEQUENCE [LARGE SCALE GENOMIC DNA]</scope>
    <source>
        <strain evidence="2 3">NBRC 16172</strain>
    </source>
</reference>
<dbReference type="OrthoDB" id="7426030at2"/>
<dbReference type="RefSeq" id="WP_037449261.1">
    <property type="nucleotide sequence ID" value="NZ_JFHR01000011.1"/>
</dbReference>
<organism evidence="2 3">
    <name type="scientific">Sphingobium chlorophenolicum</name>
    <dbReference type="NCBI Taxonomy" id="46429"/>
    <lineage>
        <taxon>Bacteria</taxon>
        <taxon>Pseudomonadati</taxon>
        <taxon>Pseudomonadota</taxon>
        <taxon>Alphaproteobacteria</taxon>
        <taxon>Sphingomonadales</taxon>
        <taxon>Sphingomonadaceae</taxon>
        <taxon>Sphingobium</taxon>
    </lineage>
</organism>
<dbReference type="Pfam" id="PF10108">
    <property type="entry name" value="DNA_pol_B_exo2"/>
    <property type="match status" value="1"/>
</dbReference>
<dbReference type="EMBL" id="JFHR01000011">
    <property type="protein sequence ID" value="KEQ54375.1"/>
    <property type="molecule type" value="Genomic_DNA"/>
</dbReference>
<gene>
    <name evidence="2" type="ORF">BV95_01440</name>
</gene>
<comment type="caution">
    <text evidence="2">The sequence shown here is derived from an EMBL/GenBank/DDBJ whole genome shotgun (WGS) entry which is preliminary data.</text>
</comment>
<proteinExistence type="predicted"/>
<dbReference type="InterPro" id="IPR019288">
    <property type="entry name" value="3'-5'_exonuclease_PolB-like"/>
</dbReference>
<protein>
    <submittedName>
        <fullName evidence="2">DNA polymerase III subunit epsilon</fullName>
    </submittedName>
</protein>
<dbReference type="eggNOG" id="COG3298">
    <property type="taxonomic scope" value="Bacteria"/>
</dbReference>